<feature type="domain" description="Xaa-Pro dipeptidyl-peptidase C-terminal" evidence="3">
    <location>
        <begin position="317"/>
        <end position="593"/>
    </location>
</feature>
<comment type="caution">
    <text evidence="4">The sequence shown here is derived from an EMBL/GenBank/DDBJ whole genome shotgun (WGS) entry which is preliminary data.</text>
</comment>
<feature type="region of interest" description="Disordered" evidence="2">
    <location>
        <begin position="26"/>
        <end position="51"/>
    </location>
</feature>
<evidence type="ECO:0000313" key="5">
    <source>
        <dbReference type="Proteomes" id="UP000746595"/>
    </source>
</evidence>
<dbReference type="Proteomes" id="UP000746595">
    <property type="component" value="Unassembled WGS sequence"/>
</dbReference>
<dbReference type="EMBL" id="JAAWVT010000008">
    <property type="protein sequence ID" value="NKG21973.1"/>
    <property type="molecule type" value="Genomic_DNA"/>
</dbReference>
<proteinExistence type="predicted"/>
<organism evidence="4 5">
    <name type="scientific">Paeniglutamicibacter terrestris</name>
    <dbReference type="NCBI Taxonomy" id="2723403"/>
    <lineage>
        <taxon>Bacteria</taxon>
        <taxon>Bacillati</taxon>
        <taxon>Actinomycetota</taxon>
        <taxon>Actinomycetes</taxon>
        <taxon>Micrococcales</taxon>
        <taxon>Micrococcaceae</taxon>
        <taxon>Paeniglutamicibacter</taxon>
    </lineage>
</organism>
<dbReference type="Pfam" id="PF08530">
    <property type="entry name" value="PepX_C"/>
    <property type="match status" value="1"/>
</dbReference>
<dbReference type="InterPro" id="IPR008979">
    <property type="entry name" value="Galactose-bd-like_sf"/>
</dbReference>
<dbReference type="InterPro" id="IPR013736">
    <property type="entry name" value="Xaa-Pro_dipept_C"/>
</dbReference>
<keyword evidence="1 4" id="KW-0378">Hydrolase</keyword>
<gene>
    <name evidence="4" type="ORF">HED64_14825</name>
</gene>
<evidence type="ECO:0000256" key="2">
    <source>
        <dbReference type="SAM" id="MobiDB-lite"/>
    </source>
</evidence>
<dbReference type="SUPFAM" id="SSF53474">
    <property type="entry name" value="alpha/beta-Hydrolases"/>
    <property type="match status" value="1"/>
</dbReference>
<dbReference type="Pfam" id="PF02129">
    <property type="entry name" value="Peptidase_S15"/>
    <property type="match status" value="1"/>
</dbReference>
<dbReference type="PANTHER" id="PTHR43056">
    <property type="entry name" value="PEPTIDASE S9 PROLYL OLIGOPEPTIDASE"/>
    <property type="match status" value="1"/>
</dbReference>
<protein>
    <submittedName>
        <fullName evidence="4">CocE/NonD family hydrolase</fullName>
    </submittedName>
</protein>
<accession>A0ABX1G6S3</accession>
<keyword evidence="5" id="KW-1185">Reference proteome</keyword>
<evidence type="ECO:0000313" key="4">
    <source>
        <dbReference type="EMBL" id="NKG21973.1"/>
    </source>
</evidence>
<dbReference type="SMART" id="SM00939">
    <property type="entry name" value="PepX_C"/>
    <property type="match status" value="1"/>
</dbReference>
<dbReference type="InterPro" id="IPR029058">
    <property type="entry name" value="AB_hydrolase_fold"/>
</dbReference>
<dbReference type="InterPro" id="IPR000383">
    <property type="entry name" value="Xaa-Pro-like_dom"/>
</dbReference>
<sequence>MVEMSDGCRLATDVYLGTSPEQSRPVLLERTPYGKRSSRDSDQSIHDQPTPLPSEIAEFFLNRGYIVIRQDCRGRGNSEGEFVKYLNEGQDGADTIAWIKAQPWCDGRVLMNGVSYSAHVQTAAAALAPAGLAAMFMDSGGFSSAYEVGMRMGGAFELKQATWAFRHAVRSPAAAENPVTASGLAAVDIADWFHQTPWRRGSSPVSLAPDYEEYLLQQWAHDDFDDYWAQPAIYARGSYDKFPDVPSFHISSWYDPYIDSAVENFQQLGKRKTSPSYLMLGPWTHGKRCQSYAGDVDFGPAAYFDGNIAPSYLDFRTDWMDEVLGKHPGAEQRAPVTYFLMGGGSGKATEQGRLDHGGRWERATSWPPENAQKTTLYCSPDGSLLPERMAQESAITYAFDPNNPVPTIGGQVTSGEPVMRGGAYNQVPSDEVFGASKPHLPLSARPDVLVFRTLPLQEQVSIAGEVSVEIFLSSSVKDTDLTIKLIDEYPPSVDFPQGFAMNLTEGIRRVRYRNSYTEPELMEPHQVYRVTVTAPATANLFAAGHRIRLDVSSSNFPRFDVNSNTGGTIATDRIKIVAENTIHMSTDHPTSLSLQVLPG</sequence>
<dbReference type="InterPro" id="IPR005674">
    <property type="entry name" value="CocE/Ser_esterase"/>
</dbReference>
<dbReference type="Gene3D" id="2.60.120.260">
    <property type="entry name" value="Galactose-binding domain-like"/>
    <property type="match status" value="1"/>
</dbReference>
<dbReference type="InterPro" id="IPR050585">
    <property type="entry name" value="Xaa-Pro_dipeptidyl-ppase/CocE"/>
</dbReference>
<evidence type="ECO:0000256" key="1">
    <source>
        <dbReference type="ARBA" id="ARBA00022801"/>
    </source>
</evidence>
<dbReference type="GO" id="GO:0016787">
    <property type="term" value="F:hydrolase activity"/>
    <property type="evidence" value="ECO:0007669"/>
    <property type="project" value="UniProtKB-KW"/>
</dbReference>
<evidence type="ECO:0000259" key="3">
    <source>
        <dbReference type="SMART" id="SM00939"/>
    </source>
</evidence>
<dbReference type="Gene3D" id="3.40.50.1820">
    <property type="entry name" value="alpha/beta hydrolase"/>
    <property type="match status" value="1"/>
</dbReference>
<dbReference type="SUPFAM" id="SSF49785">
    <property type="entry name" value="Galactose-binding domain-like"/>
    <property type="match status" value="1"/>
</dbReference>
<dbReference type="Gene3D" id="1.10.3020.10">
    <property type="entry name" value="alpha-amino acid ester hydrolase ( Helical cap domain)"/>
    <property type="match status" value="1"/>
</dbReference>
<reference evidence="4 5" key="1">
    <citation type="submission" date="2020-04" db="EMBL/GenBank/DDBJ databases">
        <title>Paeniglutamicibacter sp. ANT13_2, a novel actinomycete isolated from sediment in Antarctica.</title>
        <authorList>
            <person name="Sakdapetsiri C."/>
            <person name="Pinyakong O."/>
        </authorList>
    </citation>
    <scope>NUCLEOTIDE SEQUENCE [LARGE SCALE GENOMIC DNA]</scope>
    <source>
        <strain evidence="4 5">ANT13_2</strain>
    </source>
</reference>
<dbReference type="NCBIfam" id="TIGR00976">
    <property type="entry name" value="CocE_NonD"/>
    <property type="match status" value="1"/>
</dbReference>
<dbReference type="PANTHER" id="PTHR43056:SF10">
    <property type="entry name" value="COCE_NOND FAMILY, PUTATIVE (AFU_ORTHOLOGUE AFUA_7G00600)-RELATED"/>
    <property type="match status" value="1"/>
</dbReference>
<name>A0ABX1G6S3_9MICC</name>